<dbReference type="InterPro" id="IPR005395">
    <property type="entry name" value="NPFF_rcpt"/>
</dbReference>
<feature type="transmembrane region" description="Helical" evidence="16">
    <location>
        <begin position="50"/>
        <end position="76"/>
    </location>
</feature>
<reference evidence="18" key="2">
    <citation type="submission" date="2025-09" db="UniProtKB">
        <authorList>
            <consortium name="Ensembl"/>
        </authorList>
    </citation>
    <scope>IDENTIFICATION</scope>
</reference>
<evidence type="ECO:0000256" key="3">
    <source>
        <dbReference type="ARBA" id="ARBA00022692"/>
    </source>
</evidence>
<keyword evidence="6 16" id="KW-0472">Membrane</keyword>
<proteinExistence type="inferred from homology"/>
<dbReference type="GO" id="GO:0008188">
    <property type="term" value="F:neuropeptide receptor activity"/>
    <property type="evidence" value="ECO:0007669"/>
    <property type="project" value="InterPro"/>
</dbReference>
<evidence type="ECO:0000256" key="13">
    <source>
        <dbReference type="ARBA" id="ARBA00075893"/>
    </source>
</evidence>
<protein>
    <recommendedName>
        <fullName evidence="12">Neuropeptide FF receptor 1</fullName>
    </recommendedName>
    <alternativeName>
        <fullName evidence="14">G-protein coupled receptor 147</fullName>
    </alternativeName>
    <alternativeName>
        <fullName evidence="13">RFamide-related peptide receptor OT7T022</fullName>
    </alternativeName>
</protein>
<evidence type="ECO:0000256" key="5">
    <source>
        <dbReference type="ARBA" id="ARBA00023040"/>
    </source>
</evidence>
<dbReference type="InterPro" id="IPR000276">
    <property type="entry name" value="GPCR_Rhodpsn"/>
</dbReference>
<keyword evidence="10 15" id="KW-0807">Transducer</keyword>
<keyword evidence="2" id="KW-1003">Cell membrane</keyword>
<evidence type="ECO:0000256" key="8">
    <source>
        <dbReference type="ARBA" id="ARBA00023170"/>
    </source>
</evidence>
<keyword evidence="8 15" id="KW-0675">Receptor</keyword>
<feature type="transmembrane region" description="Helical" evidence="16">
    <location>
        <begin position="222"/>
        <end position="243"/>
    </location>
</feature>
<name>A0A8C1PQA2_CYPCA</name>
<evidence type="ECO:0000256" key="12">
    <source>
        <dbReference type="ARBA" id="ARBA00074417"/>
    </source>
</evidence>
<dbReference type="GO" id="GO:0042277">
    <property type="term" value="F:peptide binding"/>
    <property type="evidence" value="ECO:0007669"/>
    <property type="project" value="TreeGrafter"/>
</dbReference>
<dbReference type="Ensembl" id="ENSCCRT00010120829.1">
    <property type="protein sequence ID" value="ENSCCRP00010108577.1"/>
    <property type="gene ID" value="ENSCCRG00010047942.1"/>
</dbReference>
<dbReference type="PROSITE" id="PS50262">
    <property type="entry name" value="G_PROTEIN_RECEP_F1_2"/>
    <property type="match status" value="1"/>
</dbReference>
<keyword evidence="3 15" id="KW-0812">Transmembrane</keyword>
<keyword evidence="4 16" id="KW-1133">Transmembrane helix</keyword>
<evidence type="ECO:0000256" key="7">
    <source>
        <dbReference type="ARBA" id="ARBA00023157"/>
    </source>
</evidence>
<sequence length="452" mass="50486">MEASEGLWDAASIYIISDLVSCINQTNSTNSSTVGGIVLFPYYQHSLPTAALFTLAYLFIFLLCLMGNGLVCVIVLRNRHMRTVTNIFILNLAVSDLLVGIFCIPTTLVDNLITGWPFSNTVCKLSGLVQGTSVCASVFTLVAIAVDRFRCIVHPFKPKLTLFVAKVSIGTIWVLALTIMFPSVLMLTVEQEKGHVMVHGDNSTYPLYSCYETWPDPEMRKVYTTVLFLHIYVIPLALIVLMYGRIGAKLYATAVLAEQPDVPVSQRKIRVIKMLIVVALLFMLSWLPLWTLMLLTDYASPDEDNLELLTSYIFPLSHWLAFSNSSVNPIIYGYFNENFKRGFQAACQHQACCWARKKTRFSIKRPRAGSPLNTAGSGHPLSLGSRTNRIFTESDLTGCVRLELEHRRMSMDTKGSSAEGGNSSMSTKREIHFEEIEKVSSAGGKIYNAWER</sequence>
<evidence type="ECO:0000256" key="15">
    <source>
        <dbReference type="RuleBase" id="RU000688"/>
    </source>
</evidence>
<feature type="domain" description="G-protein coupled receptors family 1 profile" evidence="17">
    <location>
        <begin position="67"/>
        <end position="332"/>
    </location>
</feature>
<evidence type="ECO:0000313" key="19">
    <source>
        <dbReference type="Proteomes" id="UP000694427"/>
    </source>
</evidence>
<evidence type="ECO:0000256" key="1">
    <source>
        <dbReference type="ARBA" id="ARBA00004651"/>
    </source>
</evidence>
<dbReference type="FunFam" id="1.20.1070.10:FF:000153">
    <property type="entry name" value="Neuropeptide FF receptor 1"/>
    <property type="match status" value="1"/>
</dbReference>
<feature type="transmembrane region" description="Helical" evidence="16">
    <location>
        <begin position="167"/>
        <end position="189"/>
    </location>
</feature>
<dbReference type="GO" id="GO:0032870">
    <property type="term" value="P:cellular response to hormone stimulus"/>
    <property type="evidence" value="ECO:0007669"/>
    <property type="project" value="TreeGrafter"/>
</dbReference>
<accession>A0A8C1PQA2</accession>
<evidence type="ECO:0000256" key="2">
    <source>
        <dbReference type="ARBA" id="ARBA00022475"/>
    </source>
</evidence>
<keyword evidence="9" id="KW-0325">Glycoprotein</keyword>
<feature type="transmembrane region" description="Helical" evidence="16">
    <location>
        <begin position="88"/>
        <end position="108"/>
    </location>
</feature>
<keyword evidence="7" id="KW-1015">Disulfide bond</keyword>
<dbReference type="PRINTS" id="PR01570">
    <property type="entry name" value="NPFFRECEPTOR"/>
</dbReference>
<dbReference type="PRINTS" id="PR00237">
    <property type="entry name" value="GPCRRHODOPSN"/>
</dbReference>
<evidence type="ECO:0000256" key="9">
    <source>
        <dbReference type="ARBA" id="ARBA00023180"/>
    </source>
</evidence>
<dbReference type="Pfam" id="PF00001">
    <property type="entry name" value="7tm_1"/>
    <property type="match status" value="1"/>
</dbReference>
<comment type="function">
    <text evidence="11">Receptor for NPAF (A-18-F-amide) and NPFF (F-8-F-amide) neuropeptides, also known as morphine-modulating peptides. Can also be activated by a variety of naturally occurring or synthetic FMRF-amide like ligands. This receptor mediates its action by association with G proteins that activate a phosphatidylinositol-calcium second messenger system.</text>
</comment>
<evidence type="ECO:0000256" key="11">
    <source>
        <dbReference type="ARBA" id="ARBA00025478"/>
    </source>
</evidence>
<feature type="transmembrane region" description="Helical" evidence="16">
    <location>
        <begin position="128"/>
        <end position="146"/>
    </location>
</feature>
<evidence type="ECO:0000256" key="14">
    <source>
        <dbReference type="ARBA" id="ARBA00082066"/>
    </source>
</evidence>
<dbReference type="Proteomes" id="UP000694427">
    <property type="component" value="Unplaced"/>
</dbReference>
<reference evidence="18" key="1">
    <citation type="submission" date="2025-08" db="UniProtKB">
        <authorList>
            <consortium name="Ensembl"/>
        </authorList>
    </citation>
    <scope>IDENTIFICATION</scope>
</reference>
<dbReference type="PANTHER" id="PTHR24241:SF82">
    <property type="entry name" value="NEUROPEPTIDE FF RECEPTOR 1-RELATED"/>
    <property type="match status" value="1"/>
</dbReference>
<dbReference type="SUPFAM" id="SSF81321">
    <property type="entry name" value="Family A G protein-coupled receptor-like"/>
    <property type="match status" value="1"/>
</dbReference>
<dbReference type="PROSITE" id="PS00237">
    <property type="entry name" value="G_PROTEIN_RECEP_F1_1"/>
    <property type="match status" value="1"/>
</dbReference>
<dbReference type="SMART" id="SM01381">
    <property type="entry name" value="7TM_GPCR_Srsx"/>
    <property type="match status" value="1"/>
</dbReference>
<dbReference type="PANTHER" id="PTHR24241">
    <property type="entry name" value="NEUROPEPTIDE RECEPTOR-RELATED G-PROTEIN COUPLED RECEPTOR"/>
    <property type="match status" value="1"/>
</dbReference>
<feature type="transmembrane region" description="Helical" evidence="16">
    <location>
        <begin position="316"/>
        <end position="335"/>
    </location>
</feature>
<evidence type="ECO:0000256" key="6">
    <source>
        <dbReference type="ARBA" id="ARBA00023136"/>
    </source>
</evidence>
<dbReference type="Gene3D" id="1.20.1070.10">
    <property type="entry name" value="Rhodopsin 7-helix transmembrane proteins"/>
    <property type="match status" value="1"/>
</dbReference>
<keyword evidence="5 15" id="KW-0297">G-protein coupled receptor</keyword>
<dbReference type="InterPro" id="IPR017452">
    <property type="entry name" value="GPCR_Rhodpsn_7TM"/>
</dbReference>
<dbReference type="AlphaFoldDB" id="A0A8C1PQA2"/>
<evidence type="ECO:0000256" key="4">
    <source>
        <dbReference type="ARBA" id="ARBA00022989"/>
    </source>
</evidence>
<dbReference type="GO" id="GO:0005886">
    <property type="term" value="C:plasma membrane"/>
    <property type="evidence" value="ECO:0007669"/>
    <property type="project" value="UniProtKB-SubCell"/>
</dbReference>
<evidence type="ECO:0000256" key="10">
    <source>
        <dbReference type="ARBA" id="ARBA00023224"/>
    </source>
</evidence>
<evidence type="ECO:0000256" key="16">
    <source>
        <dbReference type="SAM" id="Phobius"/>
    </source>
</evidence>
<comment type="similarity">
    <text evidence="15">Belongs to the G-protein coupled receptor 1 family.</text>
</comment>
<keyword evidence="19" id="KW-1185">Reference proteome</keyword>
<evidence type="ECO:0000313" key="18">
    <source>
        <dbReference type="Ensembl" id="ENSCCRP00010108577.1"/>
    </source>
</evidence>
<evidence type="ECO:0000259" key="17">
    <source>
        <dbReference type="PROSITE" id="PS50262"/>
    </source>
</evidence>
<comment type="subcellular location">
    <subcellularLocation>
        <location evidence="1">Cell membrane</location>
        <topology evidence="1">Multi-pass membrane protein</topology>
    </subcellularLocation>
</comment>
<organism evidence="18 19">
    <name type="scientific">Cyprinus carpio</name>
    <name type="common">Common carp</name>
    <dbReference type="NCBI Taxonomy" id="7962"/>
    <lineage>
        <taxon>Eukaryota</taxon>
        <taxon>Metazoa</taxon>
        <taxon>Chordata</taxon>
        <taxon>Craniata</taxon>
        <taxon>Vertebrata</taxon>
        <taxon>Euteleostomi</taxon>
        <taxon>Actinopterygii</taxon>
        <taxon>Neopterygii</taxon>
        <taxon>Teleostei</taxon>
        <taxon>Ostariophysi</taxon>
        <taxon>Cypriniformes</taxon>
        <taxon>Cyprinidae</taxon>
        <taxon>Cyprininae</taxon>
        <taxon>Cyprinus</taxon>
    </lineage>
</organism>
<feature type="transmembrane region" description="Helical" evidence="16">
    <location>
        <begin position="275"/>
        <end position="296"/>
    </location>
</feature>